<evidence type="ECO:0000256" key="21">
    <source>
        <dbReference type="SAM" id="SignalP"/>
    </source>
</evidence>
<keyword evidence="2" id="KW-1003">Cell membrane</keyword>
<dbReference type="SMART" id="SM00220">
    <property type="entry name" value="S_TKc"/>
    <property type="match status" value="1"/>
</dbReference>
<evidence type="ECO:0000256" key="9">
    <source>
        <dbReference type="ARBA" id="ARBA00022741"/>
    </source>
</evidence>
<dbReference type="InterPro" id="IPR003609">
    <property type="entry name" value="Pan_app"/>
</dbReference>
<proteinExistence type="inferred from homology"/>
<gene>
    <name evidence="25" type="ORF">ILEXP_LOCUS37857</name>
</gene>
<dbReference type="InterPro" id="IPR000719">
    <property type="entry name" value="Prot_kinase_dom"/>
</dbReference>
<evidence type="ECO:0000256" key="3">
    <source>
        <dbReference type="ARBA" id="ARBA00022527"/>
    </source>
</evidence>
<name>A0ABC8TNF3_9AQUA</name>
<comment type="similarity">
    <text evidence="19">Belongs to the protein kinase superfamily. Ser/Thr protein kinase family.</text>
</comment>
<dbReference type="EC" id="2.7.11.1" evidence="19"/>
<dbReference type="InterPro" id="IPR008271">
    <property type="entry name" value="Ser/Thr_kinase_AS"/>
</dbReference>
<keyword evidence="5 19" id="KW-0808">Transferase</keyword>
<dbReference type="GO" id="GO:0005524">
    <property type="term" value="F:ATP binding"/>
    <property type="evidence" value="ECO:0007669"/>
    <property type="project" value="UniProtKB-KW"/>
</dbReference>
<evidence type="ECO:0000256" key="19">
    <source>
        <dbReference type="PIRNR" id="PIRNR000641"/>
    </source>
</evidence>
<evidence type="ECO:0000256" key="6">
    <source>
        <dbReference type="ARBA" id="ARBA00022692"/>
    </source>
</evidence>
<dbReference type="Pfam" id="PF01453">
    <property type="entry name" value="B_lectin"/>
    <property type="match status" value="1"/>
</dbReference>
<evidence type="ECO:0000256" key="8">
    <source>
        <dbReference type="ARBA" id="ARBA00022734"/>
    </source>
</evidence>
<dbReference type="CDD" id="cd00028">
    <property type="entry name" value="B_lectin"/>
    <property type="match status" value="1"/>
</dbReference>
<keyword evidence="16" id="KW-0325">Glycoprotein</keyword>
<feature type="chain" id="PRO_5044777204" description="Receptor-like serine/threonine-protein kinase" evidence="21">
    <location>
        <begin position="29"/>
        <end position="799"/>
    </location>
</feature>
<evidence type="ECO:0000259" key="22">
    <source>
        <dbReference type="PROSITE" id="PS50011"/>
    </source>
</evidence>
<evidence type="ECO:0000256" key="14">
    <source>
        <dbReference type="ARBA" id="ARBA00023157"/>
    </source>
</evidence>
<dbReference type="GO" id="GO:0004674">
    <property type="term" value="F:protein serine/threonine kinase activity"/>
    <property type="evidence" value="ECO:0007669"/>
    <property type="project" value="UniProtKB-KW"/>
</dbReference>
<feature type="signal peptide" evidence="21">
    <location>
        <begin position="1"/>
        <end position="28"/>
    </location>
</feature>
<keyword evidence="4" id="KW-0597">Phosphoprotein</keyword>
<dbReference type="FunFam" id="2.90.10.10:FF:000009">
    <property type="entry name" value="Receptor-like serine/threonine-protein kinase SD1-8"/>
    <property type="match status" value="1"/>
</dbReference>
<accession>A0ABC8TNF3</accession>
<evidence type="ECO:0000256" key="5">
    <source>
        <dbReference type="ARBA" id="ARBA00022679"/>
    </source>
</evidence>
<dbReference type="Pfam" id="PF08276">
    <property type="entry name" value="PAN_2"/>
    <property type="match status" value="1"/>
</dbReference>
<dbReference type="PROSITE" id="PS50948">
    <property type="entry name" value="PAN"/>
    <property type="match status" value="1"/>
</dbReference>
<dbReference type="InterPro" id="IPR011009">
    <property type="entry name" value="Kinase-like_dom_sf"/>
</dbReference>
<evidence type="ECO:0000256" key="20">
    <source>
        <dbReference type="SAM" id="Phobius"/>
    </source>
</evidence>
<dbReference type="InterPro" id="IPR036426">
    <property type="entry name" value="Bulb-type_lectin_dom_sf"/>
</dbReference>
<evidence type="ECO:0000256" key="4">
    <source>
        <dbReference type="ARBA" id="ARBA00022553"/>
    </source>
</evidence>
<comment type="catalytic activity">
    <reaction evidence="18 19">
        <text>L-seryl-[protein] + ATP = O-phospho-L-seryl-[protein] + ADP + H(+)</text>
        <dbReference type="Rhea" id="RHEA:17989"/>
        <dbReference type="Rhea" id="RHEA-COMP:9863"/>
        <dbReference type="Rhea" id="RHEA-COMP:11604"/>
        <dbReference type="ChEBI" id="CHEBI:15378"/>
        <dbReference type="ChEBI" id="CHEBI:29999"/>
        <dbReference type="ChEBI" id="CHEBI:30616"/>
        <dbReference type="ChEBI" id="CHEBI:83421"/>
        <dbReference type="ChEBI" id="CHEBI:456216"/>
        <dbReference type="EC" id="2.7.11.1"/>
    </reaction>
</comment>
<dbReference type="SUPFAM" id="SSF56112">
    <property type="entry name" value="Protein kinase-like (PK-like)"/>
    <property type="match status" value="1"/>
</dbReference>
<evidence type="ECO:0000256" key="15">
    <source>
        <dbReference type="ARBA" id="ARBA00023170"/>
    </source>
</evidence>
<dbReference type="InterPro" id="IPR024171">
    <property type="entry name" value="SRK-like_kinase"/>
</dbReference>
<dbReference type="AlphaFoldDB" id="A0ABC8TNF3"/>
<evidence type="ECO:0000256" key="2">
    <source>
        <dbReference type="ARBA" id="ARBA00022475"/>
    </source>
</evidence>
<keyword evidence="9 19" id="KW-0547">Nucleotide-binding</keyword>
<dbReference type="FunFam" id="3.30.200.20:FF:000330">
    <property type="entry name" value="G-type lectin S-receptor-like serine/threonine-protein kinase At4g03230"/>
    <property type="match status" value="1"/>
</dbReference>
<evidence type="ECO:0000256" key="11">
    <source>
        <dbReference type="ARBA" id="ARBA00022840"/>
    </source>
</evidence>
<dbReference type="PIRSF" id="PIRSF000641">
    <property type="entry name" value="SRK"/>
    <property type="match status" value="1"/>
</dbReference>
<evidence type="ECO:0000259" key="23">
    <source>
        <dbReference type="PROSITE" id="PS50927"/>
    </source>
</evidence>
<dbReference type="PROSITE" id="PS50011">
    <property type="entry name" value="PROTEIN_KINASE_DOM"/>
    <property type="match status" value="1"/>
</dbReference>
<keyword evidence="6 20" id="KW-0812">Transmembrane</keyword>
<evidence type="ECO:0000256" key="17">
    <source>
        <dbReference type="ARBA" id="ARBA00047899"/>
    </source>
</evidence>
<protein>
    <recommendedName>
        <fullName evidence="19">Receptor-like serine/threonine-protein kinase</fullName>
        <ecNumber evidence="19">2.7.11.1</ecNumber>
    </recommendedName>
</protein>
<dbReference type="EMBL" id="CAUOFW020005070">
    <property type="protein sequence ID" value="CAK9168464.1"/>
    <property type="molecule type" value="Genomic_DNA"/>
</dbReference>
<evidence type="ECO:0000256" key="1">
    <source>
        <dbReference type="ARBA" id="ARBA00004251"/>
    </source>
</evidence>
<dbReference type="Gene3D" id="2.90.10.10">
    <property type="entry name" value="Bulb-type lectin domain"/>
    <property type="match status" value="1"/>
</dbReference>
<dbReference type="PROSITE" id="PS50927">
    <property type="entry name" value="BULB_LECTIN"/>
    <property type="match status" value="1"/>
</dbReference>
<evidence type="ECO:0000256" key="13">
    <source>
        <dbReference type="ARBA" id="ARBA00023136"/>
    </source>
</evidence>
<feature type="transmembrane region" description="Helical" evidence="20">
    <location>
        <begin position="417"/>
        <end position="439"/>
    </location>
</feature>
<comment type="caution">
    <text evidence="25">The sequence shown here is derived from an EMBL/GenBank/DDBJ whole genome shotgun (WGS) entry which is preliminary data.</text>
</comment>
<keyword evidence="14" id="KW-1015">Disulfide bond</keyword>
<dbReference type="InterPro" id="IPR001245">
    <property type="entry name" value="Ser-Thr/Tyr_kinase_cat_dom"/>
</dbReference>
<keyword evidence="10 19" id="KW-0418">Kinase</keyword>
<feature type="domain" description="Protein kinase" evidence="22">
    <location>
        <begin position="491"/>
        <end position="767"/>
    </location>
</feature>
<evidence type="ECO:0000256" key="10">
    <source>
        <dbReference type="ARBA" id="ARBA00022777"/>
    </source>
</evidence>
<keyword evidence="12 20" id="KW-1133">Transmembrane helix</keyword>
<keyword evidence="15" id="KW-0675">Receptor</keyword>
<dbReference type="GO" id="GO:0030246">
    <property type="term" value="F:carbohydrate binding"/>
    <property type="evidence" value="ECO:0007669"/>
    <property type="project" value="UniProtKB-KW"/>
</dbReference>
<dbReference type="PROSITE" id="PS00108">
    <property type="entry name" value="PROTEIN_KINASE_ST"/>
    <property type="match status" value="1"/>
</dbReference>
<feature type="domain" description="Bulb-type lectin" evidence="23">
    <location>
        <begin position="30"/>
        <end position="150"/>
    </location>
</feature>
<evidence type="ECO:0000256" key="7">
    <source>
        <dbReference type="ARBA" id="ARBA00022729"/>
    </source>
</evidence>
<keyword evidence="8" id="KW-0430">Lectin</keyword>
<keyword evidence="13 20" id="KW-0472">Membrane</keyword>
<keyword evidence="26" id="KW-1185">Reference proteome</keyword>
<dbReference type="PROSITE" id="PS51257">
    <property type="entry name" value="PROKAR_LIPOPROTEIN"/>
    <property type="match status" value="1"/>
</dbReference>
<dbReference type="Pfam" id="PF07714">
    <property type="entry name" value="PK_Tyr_Ser-Thr"/>
    <property type="match status" value="1"/>
</dbReference>
<evidence type="ECO:0000313" key="25">
    <source>
        <dbReference type="EMBL" id="CAK9168464.1"/>
    </source>
</evidence>
<comment type="subcellular location">
    <subcellularLocation>
        <location evidence="1">Cell membrane</location>
        <topology evidence="1">Single-pass type I membrane protein</topology>
    </subcellularLocation>
</comment>
<comment type="catalytic activity">
    <reaction evidence="17 19">
        <text>L-threonyl-[protein] + ATP = O-phospho-L-threonyl-[protein] + ADP + H(+)</text>
        <dbReference type="Rhea" id="RHEA:46608"/>
        <dbReference type="Rhea" id="RHEA-COMP:11060"/>
        <dbReference type="Rhea" id="RHEA-COMP:11605"/>
        <dbReference type="ChEBI" id="CHEBI:15378"/>
        <dbReference type="ChEBI" id="CHEBI:30013"/>
        <dbReference type="ChEBI" id="CHEBI:30616"/>
        <dbReference type="ChEBI" id="CHEBI:61977"/>
        <dbReference type="ChEBI" id="CHEBI:456216"/>
        <dbReference type="EC" id="2.7.11.1"/>
    </reaction>
</comment>
<dbReference type="PANTHER" id="PTHR27002:SF1063">
    <property type="entry name" value="RECEPTOR-LIKE SERINE_THREONINE-PROTEIN KINASE"/>
    <property type="match status" value="1"/>
</dbReference>
<keyword evidence="3 19" id="KW-0723">Serine/threonine-protein kinase</keyword>
<keyword evidence="7 21" id="KW-0732">Signal</keyword>
<reference evidence="25 26" key="1">
    <citation type="submission" date="2024-02" db="EMBL/GenBank/DDBJ databases">
        <authorList>
            <person name="Vignale AGUSTIN F."/>
            <person name="Sosa J E."/>
            <person name="Modenutti C."/>
        </authorList>
    </citation>
    <scope>NUCLEOTIDE SEQUENCE [LARGE SCALE GENOMIC DNA]</scope>
</reference>
<dbReference type="Gene3D" id="1.10.510.10">
    <property type="entry name" value="Transferase(Phosphotransferase) domain 1"/>
    <property type="match status" value="1"/>
</dbReference>
<organism evidence="25 26">
    <name type="scientific">Ilex paraguariensis</name>
    <name type="common">yerba mate</name>
    <dbReference type="NCBI Taxonomy" id="185542"/>
    <lineage>
        <taxon>Eukaryota</taxon>
        <taxon>Viridiplantae</taxon>
        <taxon>Streptophyta</taxon>
        <taxon>Embryophyta</taxon>
        <taxon>Tracheophyta</taxon>
        <taxon>Spermatophyta</taxon>
        <taxon>Magnoliopsida</taxon>
        <taxon>eudicotyledons</taxon>
        <taxon>Gunneridae</taxon>
        <taxon>Pentapetalae</taxon>
        <taxon>asterids</taxon>
        <taxon>campanulids</taxon>
        <taxon>Aquifoliales</taxon>
        <taxon>Aquifoliaceae</taxon>
        <taxon>Ilex</taxon>
    </lineage>
</organism>
<dbReference type="SMART" id="SM00108">
    <property type="entry name" value="B_lectin"/>
    <property type="match status" value="1"/>
</dbReference>
<dbReference type="Gene3D" id="3.30.200.20">
    <property type="entry name" value="Phosphorylase Kinase, domain 1"/>
    <property type="match status" value="1"/>
</dbReference>
<keyword evidence="11 19" id="KW-0067">ATP-binding</keyword>
<dbReference type="Proteomes" id="UP001642360">
    <property type="component" value="Unassembled WGS sequence"/>
</dbReference>
<dbReference type="PANTHER" id="PTHR27002">
    <property type="entry name" value="RECEPTOR-LIKE SERINE/THREONINE-PROTEIN KINASE SD1-8"/>
    <property type="match status" value="1"/>
</dbReference>
<feature type="domain" description="Apple" evidence="24">
    <location>
        <begin position="317"/>
        <end position="398"/>
    </location>
</feature>
<dbReference type="InterPro" id="IPR001480">
    <property type="entry name" value="Bulb-type_lectin_dom"/>
</dbReference>
<dbReference type="CDD" id="cd14066">
    <property type="entry name" value="STKc_IRAK"/>
    <property type="match status" value="1"/>
</dbReference>
<evidence type="ECO:0000256" key="16">
    <source>
        <dbReference type="ARBA" id="ARBA00023180"/>
    </source>
</evidence>
<evidence type="ECO:0000313" key="26">
    <source>
        <dbReference type="Proteomes" id="UP001642360"/>
    </source>
</evidence>
<sequence>MSDREILTNTTFLVILVCLFMGCPNSSAQRDTIQAGEALNFSSQLVSANGMFTLGFFSLGDFDRYLGIWYTNASIAYRVWVANRESPILGGNGNLTLDTNGTLKILVVGGNQFPLNSNNQSAHNSSATLDNSGNFVLTELNSDGSVKQVLWQSFDHPTNALLPGMKLGMNFRTGEKWEISSWLSNEVPVSGAVSLQWNYSIDGSNTGQIVMRHRGEDYWTTGLFNRTDQTFENIRWWRSTNQFDINIHQFTIVSNENESYLTYSIPNGTISRWVLNSDDGFAGVNAGVGTDPGVGPIVPCSGFDTYPGCIAPRPPSCRSRNEIFVPQTISLSGGISYSDPNWNLGLSDCWNLCLKNCSCIGYSTLFSNRTGCQYWSGGLNIVQGIIGSWTTIFVLNSTLNGTSSDNSGGTSISSDYWWVWMIVAFVAVIVMLLLAFFCYMRRKKLQEDKERHKEEILLELERFDPKEIGNAGKYEVKIFSFASILAATENFSNENKLGQGGFGPVYKGLLPEGQEIAVKRLLRGSGQGLVEFKNEIILIAKLQHMNLVRLLGCCIYKEENMLIYEYMPNKSLDSFLFDPFKKKILDWKKRHVIIEGIAQGLLYLHRYSRLRIIHRDLKPSNILLDDEMKPKISDFGMARIFGRNESQANTERIVGTYGYMSPEYAMEGIFSEKSDVYSFGVLMLEIVSGRRNGSILHDDHSTNLVGYAWELWQEGTVLKLVDPTLGDSCSIPQVFRCIHVGLLCVQESAMVRPTMSDVISMLANETMLLPAPEVPSNSTQRSTVQSCSTYISMTEVDAR</sequence>
<dbReference type="SUPFAM" id="SSF51110">
    <property type="entry name" value="alpha-D-mannose-specific plant lectins"/>
    <property type="match status" value="1"/>
</dbReference>
<dbReference type="GO" id="GO:0005886">
    <property type="term" value="C:plasma membrane"/>
    <property type="evidence" value="ECO:0007669"/>
    <property type="project" value="UniProtKB-SubCell"/>
</dbReference>
<dbReference type="FunFam" id="1.10.510.10:FF:000060">
    <property type="entry name" value="G-type lectin S-receptor-like serine/threonine-protein kinase"/>
    <property type="match status" value="1"/>
</dbReference>
<evidence type="ECO:0000256" key="12">
    <source>
        <dbReference type="ARBA" id="ARBA00022989"/>
    </source>
</evidence>
<evidence type="ECO:0000256" key="18">
    <source>
        <dbReference type="ARBA" id="ARBA00048679"/>
    </source>
</evidence>
<evidence type="ECO:0000259" key="24">
    <source>
        <dbReference type="PROSITE" id="PS50948"/>
    </source>
</evidence>